<protein>
    <submittedName>
        <fullName evidence="3">Type IV pilus assembly protein PilO</fullName>
    </submittedName>
</protein>
<gene>
    <name evidence="3" type="ORF">SAMN05443545_102389</name>
</gene>
<evidence type="ECO:0000313" key="4">
    <source>
        <dbReference type="Proteomes" id="UP000198500"/>
    </source>
</evidence>
<keyword evidence="2" id="KW-0812">Transmembrane</keyword>
<dbReference type="EMBL" id="FNNI01000002">
    <property type="protein sequence ID" value="SDW66397.1"/>
    <property type="molecule type" value="Genomic_DNA"/>
</dbReference>
<organism evidence="3 4">
    <name type="scientific">Aidingimonas halophila</name>
    <dbReference type="NCBI Taxonomy" id="574349"/>
    <lineage>
        <taxon>Bacteria</taxon>
        <taxon>Pseudomonadati</taxon>
        <taxon>Pseudomonadota</taxon>
        <taxon>Gammaproteobacteria</taxon>
        <taxon>Oceanospirillales</taxon>
        <taxon>Halomonadaceae</taxon>
        <taxon>Aidingimonas</taxon>
    </lineage>
</organism>
<dbReference type="Pfam" id="PF04350">
    <property type="entry name" value="PilO"/>
    <property type="match status" value="1"/>
</dbReference>
<evidence type="ECO:0000313" key="3">
    <source>
        <dbReference type="EMBL" id="SDW66397.1"/>
    </source>
</evidence>
<keyword evidence="4" id="KW-1185">Reference proteome</keyword>
<dbReference type="InterPro" id="IPR007445">
    <property type="entry name" value="PilO"/>
</dbReference>
<dbReference type="PANTHER" id="PTHR39555">
    <property type="entry name" value="FIMBRIAL ASSEMBLY PROTEIN PILO-LIKE PROTEIN-RELATED"/>
    <property type="match status" value="1"/>
</dbReference>
<feature type="transmembrane region" description="Helical" evidence="2">
    <location>
        <begin position="29"/>
        <end position="52"/>
    </location>
</feature>
<dbReference type="RefSeq" id="WP_092568445.1">
    <property type="nucleotide sequence ID" value="NZ_BMXH01000002.1"/>
</dbReference>
<keyword evidence="1" id="KW-0175">Coiled coil</keyword>
<dbReference type="Gene3D" id="3.30.70.60">
    <property type="match status" value="1"/>
</dbReference>
<name>A0A1H2VDG7_9GAMM</name>
<evidence type="ECO:0000256" key="2">
    <source>
        <dbReference type="SAM" id="Phobius"/>
    </source>
</evidence>
<keyword evidence="2" id="KW-0472">Membrane</keyword>
<proteinExistence type="predicted"/>
<dbReference type="AlphaFoldDB" id="A0A1H2VDG7"/>
<reference evidence="3 4" key="1">
    <citation type="submission" date="2016-10" db="EMBL/GenBank/DDBJ databases">
        <authorList>
            <person name="de Groot N.N."/>
        </authorList>
    </citation>
    <scope>NUCLEOTIDE SEQUENCE [LARGE SCALE GENOMIC DNA]</scope>
    <source>
        <strain evidence="3 4">DSM 19219</strain>
    </source>
</reference>
<sequence>MNLSREWRAFRDVDWRDLDLKEAGRWPGMLHLLCCFVSVVLVMVVMGWYLVLPTRQAWLDAQQREESLLLDYRQEIAKAAMVPGLRNRIAELEARSETLKAMLPDEEEIPAVVDAINDIARDNQLAVDFIRLRAPVREPFYTESGFDIQVRGDYHRIAAFLSGVANMSFLVTQHDFTLAPVDSGSNELRLSMLVRTYSDRWDTDVKASRGER</sequence>
<keyword evidence="2" id="KW-1133">Transmembrane helix</keyword>
<dbReference type="STRING" id="574349.SAMN05443545_102389"/>
<dbReference type="OrthoDB" id="9802133at2"/>
<dbReference type="GO" id="GO:0043683">
    <property type="term" value="P:type IV pilus assembly"/>
    <property type="evidence" value="ECO:0007669"/>
    <property type="project" value="InterPro"/>
</dbReference>
<accession>A0A1H2VDG7</accession>
<feature type="coiled-coil region" evidence="1">
    <location>
        <begin position="82"/>
        <end position="109"/>
    </location>
</feature>
<dbReference type="GO" id="GO:0043107">
    <property type="term" value="P:type IV pilus-dependent motility"/>
    <property type="evidence" value="ECO:0007669"/>
    <property type="project" value="InterPro"/>
</dbReference>
<dbReference type="Proteomes" id="UP000198500">
    <property type="component" value="Unassembled WGS sequence"/>
</dbReference>
<evidence type="ECO:0000256" key="1">
    <source>
        <dbReference type="SAM" id="Coils"/>
    </source>
</evidence>
<dbReference type="PANTHER" id="PTHR39555:SF1">
    <property type="entry name" value="TYPE IV PILUS INNER MEMBRANE COMPONENT PILO"/>
    <property type="match status" value="1"/>
</dbReference>
<dbReference type="InterPro" id="IPR014717">
    <property type="entry name" value="Transl_elong_EF1B/ribsomal_bS6"/>
</dbReference>